<dbReference type="Gene3D" id="3.40.50.720">
    <property type="entry name" value="NAD(P)-binding Rossmann-like Domain"/>
    <property type="match status" value="1"/>
</dbReference>
<dbReference type="InterPro" id="IPR006311">
    <property type="entry name" value="TAT_signal"/>
</dbReference>
<dbReference type="Proteomes" id="UP000004947">
    <property type="component" value="Unassembled WGS sequence"/>
</dbReference>
<dbReference type="InterPro" id="IPR036291">
    <property type="entry name" value="NAD(P)-bd_dom_sf"/>
</dbReference>
<evidence type="ECO:0000313" key="4">
    <source>
        <dbReference type="EMBL" id="EDM25807.1"/>
    </source>
</evidence>
<dbReference type="Gene3D" id="3.30.360.10">
    <property type="entry name" value="Dihydrodipicolinate Reductase, domain 2"/>
    <property type="match status" value="1"/>
</dbReference>
<gene>
    <name evidence="4" type="ORF">LNTAR_01332</name>
</gene>
<keyword evidence="1" id="KW-0560">Oxidoreductase</keyword>
<dbReference type="GO" id="GO:0000166">
    <property type="term" value="F:nucleotide binding"/>
    <property type="evidence" value="ECO:0007669"/>
    <property type="project" value="InterPro"/>
</dbReference>
<evidence type="ECO:0000256" key="1">
    <source>
        <dbReference type="ARBA" id="ARBA00023002"/>
    </source>
</evidence>
<dbReference type="OrthoDB" id="9815825at2"/>
<dbReference type="eggNOG" id="COG0673">
    <property type="taxonomic scope" value="Bacteria"/>
</dbReference>
<name>A6DR60_9BACT</name>
<organism evidence="4 5">
    <name type="scientific">Lentisphaera araneosa HTCC2155</name>
    <dbReference type="NCBI Taxonomy" id="313628"/>
    <lineage>
        <taxon>Bacteria</taxon>
        <taxon>Pseudomonadati</taxon>
        <taxon>Lentisphaerota</taxon>
        <taxon>Lentisphaeria</taxon>
        <taxon>Lentisphaerales</taxon>
        <taxon>Lentisphaeraceae</taxon>
        <taxon>Lentisphaera</taxon>
    </lineage>
</organism>
<dbReference type="NCBIfam" id="TIGR01409">
    <property type="entry name" value="TAT_signal_seq"/>
    <property type="match status" value="1"/>
</dbReference>
<dbReference type="AlphaFoldDB" id="A6DR60"/>
<dbReference type="EMBL" id="ABCK01000023">
    <property type="protein sequence ID" value="EDM25807.1"/>
    <property type="molecule type" value="Genomic_DNA"/>
</dbReference>
<feature type="region of interest" description="Disordered" evidence="2">
    <location>
        <begin position="327"/>
        <end position="360"/>
    </location>
</feature>
<evidence type="ECO:0000259" key="3">
    <source>
        <dbReference type="Pfam" id="PF01408"/>
    </source>
</evidence>
<proteinExistence type="predicted"/>
<comment type="caution">
    <text evidence="4">The sequence shown here is derived from an EMBL/GenBank/DDBJ whole genome shotgun (WGS) entry which is preliminary data.</text>
</comment>
<accession>A6DR60</accession>
<feature type="domain" description="Gfo/Idh/MocA-like oxidoreductase N-terminal" evidence="3">
    <location>
        <begin position="71"/>
        <end position="192"/>
    </location>
</feature>
<dbReference type="PANTHER" id="PTHR43818:SF11">
    <property type="entry name" value="BCDNA.GH03377"/>
    <property type="match status" value="1"/>
</dbReference>
<dbReference type="InterPro" id="IPR000683">
    <property type="entry name" value="Gfo/Idh/MocA-like_OxRdtase_N"/>
</dbReference>
<sequence length="413" mass="44596">MNQDKSNLSRRGFLQGIGGAGALLGMGALNQQSLAAEAPRDAQGNIIPGFEKNQNTGTHAQGWKPISDRKIRVGIAGYGLCQFGASWFYQNHPNVEVVAATDLDPGRCAALAKAVGAKKTYPSCEEMIKDKSIEAVYIATDAPSHARLAIMALNHGKHVASAVPAVFGFEAEDEAEELFNAVKKSGMKYMMNETSTFHAGLYADRMQYQAGALGKVIYSEGEYYHDFGPHGLASYNPKNGKIDKNGWRRGLVPMWYPTHSTAYYVSVTGGRFTEVSGLGTKSLYAEFQAENNEHKNPFGTEVAMLKTSEGGISRMAVSWDMKNAHGEKGRCYGQKPRSNKVKGTRPALPPGVNAGHHGGSHGQLTSNFIESILLDKKPIVDIGDALNMTLAGVIAHKSALAGGEWMKIPQYDL</sequence>
<reference evidence="4 5" key="1">
    <citation type="journal article" date="2010" name="J. Bacteriol.">
        <title>Genome sequence of Lentisphaera araneosa HTCC2155T, the type species of the order Lentisphaerales in the phylum Lentisphaerae.</title>
        <authorList>
            <person name="Thrash J.C."/>
            <person name="Cho J.C."/>
            <person name="Vergin K.L."/>
            <person name="Morris R.M."/>
            <person name="Giovannoni S.J."/>
        </authorList>
    </citation>
    <scope>NUCLEOTIDE SEQUENCE [LARGE SCALE GENOMIC DNA]</scope>
    <source>
        <strain evidence="4 5">HTCC2155</strain>
    </source>
</reference>
<evidence type="ECO:0000256" key="2">
    <source>
        <dbReference type="SAM" id="MobiDB-lite"/>
    </source>
</evidence>
<dbReference type="PANTHER" id="PTHR43818">
    <property type="entry name" value="BCDNA.GH03377"/>
    <property type="match status" value="1"/>
</dbReference>
<dbReference type="STRING" id="313628.LNTAR_01332"/>
<dbReference type="InterPro" id="IPR019546">
    <property type="entry name" value="TAT_signal_bac_arc"/>
</dbReference>
<evidence type="ECO:0000313" key="5">
    <source>
        <dbReference type="Proteomes" id="UP000004947"/>
    </source>
</evidence>
<dbReference type="InterPro" id="IPR050463">
    <property type="entry name" value="Gfo/Idh/MocA_oxidrdct_glycsds"/>
</dbReference>
<keyword evidence="5" id="KW-1185">Reference proteome</keyword>
<dbReference type="PROSITE" id="PS51318">
    <property type="entry name" value="TAT"/>
    <property type="match status" value="1"/>
</dbReference>
<dbReference type="GO" id="GO:0016491">
    <property type="term" value="F:oxidoreductase activity"/>
    <property type="evidence" value="ECO:0007669"/>
    <property type="project" value="UniProtKB-KW"/>
</dbReference>
<protein>
    <submittedName>
        <fullName evidence="4">Putative oxidoreductase</fullName>
    </submittedName>
</protein>
<dbReference type="SUPFAM" id="SSF51735">
    <property type="entry name" value="NAD(P)-binding Rossmann-fold domains"/>
    <property type="match status" value="1"/>
</dbReference>
<dbReference type="Pfam" id="PF01408">
    <property type="entry name" value="GFO_IDH_MocA"/>
    <property type="match status" value="1"/>
</dbReference>
<dbReference type="RefSeq" id="WP_007280332.1">
    <property type="nucleotide sequence ID" value="NZ_ABCK01000023.1"/>
</dbReference>